<proteinExistence type="predicted"/>
<evidence type="ECO:0000313" key="5">
    <source>
        <dbReference type="Proteomes" id="UP000543224"/>
    </source>
</evidence>
<evidence type="ECO:0000313" key="6">
    <source>
        <dbReference type="Proteomes" id="UP000591948"/>
    </source>
</evidence>
<feature type="compositionally biased region" description="Basic and acidic residues" evidence="1">
    <location>
        <begin position="183"/>
        <end position="201"/>
    </location>
</feature>
<dbReference type="Gene3D" id="3.40.50.11900">
    <property type="match status" value="1"/>
</dbReference>
<comment type="caution">
    <text evidence="3">The sequence shown here is derived from an EMBL/GenBank/DDBJ whole genome shotgun (WGS) entry which is preliminary data.</text>
</comment>
<dbReference type="RefSeq" id="WP_176233170.1">
    <property type="nucleotide sequence ID" value="NZ_BLRY01000018.1"/>
</dbReference>
<organism evidence="3 5">
    <name type="scientific">Candidatus Hakubella thermalkaliphila</name>
    <dbReference type="NCBI Taxonomy" id="2754717"/>
    <lineage>
        <taxon>Bacteria</taxon>
        <taxon>Bacillati</taxon>
        <taxon>Actinomycetota</taxon>
        <taxon>Actinomycetota incertae sedis</taxon>
        <taxon>Candidatus Hakubellales</taxon>
        <taxon>Candidatus Hakubellaceae</taxon>
        <taxon>Candidatus Hakubella</taxon>
    </lineage>
</organism>
<evidence type="ECO:0000313" key="4">
    <source>
        <dbReference type="EMBL" id="GFP27152.1"/>
    </source>
</evidence>
<sequence length="349" mass="40081">MLARIGVPRALLYYKYYPWWKSFFEELGFQVVVSCPTNKALLVAGVAAASDETCLPVKAFYGHVLDLKDRVDYLFIPRMISVEKKTYTCPKFLGLPDIIRGIDGLPPIIETQVNRREGCLAPLRAYYRTGEELLEQDEYSGERVRESFGRLWRALWKAERRLRHCQKLMISRGMTFPQALRQMESRDGKSREAGRKGEGPKQENGSTKARYRIGLIGHGYNIYDSYVSKDILHCLEAMGASVWTADMVSPRAIHRQMARLPKDPFWSYEREVLGAAFYFLEREEVDGIIQIVSFACGPDSMIAEMVYRQARRKGDIPYMLLTIDEHSSEVGVVTRLEAFLDMIHRGRKG</sequence>
<reference evidence="5 6" key="1">
    <citation type="journal article" date="2020" name="Front. Microbiol.">
        <title>Single-cell genomics of novel Actinobacteria with the Wood-Ljungdahl pathway discovered in a serpentinizing system.</title>
        <authorList>
            <person name="Merino N."/>
            <person name="Kawai M."/>
            <person name="Boyd E.S."/>
            <person name="Colman D.R."/>
            <person name="McGlynn S.E."/>
            <person name="Nealson K.H."/>
            <person name="Kurokawa K."/>
            <person name="Hongoh Y."/>
        </authorList>
    </citation>
    <scope>NUCLEOTIDE SEQUENCE [LARGE SCALE GENOMIC DNA]</scope>
    <source>
        <strain evidence="3 5">S25</strain>
        <strain evidence="4 6">S33</strain>
    </source>
</reference>
<dbReference type="InterPro" id="IPR051805">
    <property type="entry name" value="Dehydratase_Activator_Redct"/>
</dbReference>
<dbReference type="Proteomes" id="UP000591948">
    <property type="component" value="Unassembled WGS sequence"/>
</dbReference>
<dbReference type="Proteomes" id="UP000543224">
    <property type="component" value="Unassembled WGS sequence"/>
</dbReference>
<dbReference type="EMBL" id="BLRX01000076">
    <property type="protein sequence ID" value="GFP25357.1"/>
    <property type="molecule type" value="Genomic_DNA"/>
</dbReference>
<dbReference type="Pfam" id="PF09989">
    <property type="entry name" value="DUF2229"/>
    <property type="match status" value="1"/>
</dbReference>
<evidence type="ECO:0000259" key="2">
    <source>
        <dbReference type="Pfam" id="PF09989"/>
    </source>
</evidence>
<evidence type="ECO:0000256" key="1">
    <source>
        <dbReference type="SAM" id="MobiDB-lite"/>
    </source>
</evidence>
<keyword evidence="6" id="KW-1185">Reference proteome</keyword>
<feature type="region of interest" description="Disordered" evidence="1">
    <location>
        <begin position="182"/>
        <end position="206"/>
    </location>
</feature>
<dbReference type="EMBL" id="BLRY01000018">
    <property type="protein sequence ID" value="GFP27152.1"/>
    <property type="molecule type" value="Genomic_DNA"/>
</dbReference>
<gene>
    <name evidence="3" type="ORF">HKBW3S25_00829</name>
    <name evidence="4" type="ORF">HKBW3S33_00565</name>
</gene>
<name>A0A6V8NYS0_9ACTN</name>
<accession>A0A6V8NYS0</accession>
<dbReference type="AlphaFoldDB" id="A0A6V8NYS0"/>
<dbReference type="PANTHER" id="PTHR32329">
    <property type="entry name" value="BIFUNCTIONAL PROTEIN [INCLUDES 2-HYDROXYACYL-COA DEHYDRATASE (N-TER) AND ITS ACTIVATOR DOMAIN (C_TERM)-RELATED"/>
    <property type="match status" value="1"/>
</dbReference>
<feature type="domain" description="DUF2229" evidence="2">
    <location>
        <begin position="4"/>
        <end position="248"/>
    </location>
</feature>
<dbReference type="PANTHER" id="PTHR32329:SF2">
    <property type="entry name" value="BIFUNCTIONAL PROTEIN [INCLUDES 2-HYDROXYACYL-COA DEHYDRATASE (N-TER) AND ITS ACTIVATOR DOMAIN (C_TERM)"/>
    <property type="match status" value="1"/>
</dbReference>
<dbReference type="InterPro" id="IPR018709">
    <property type="entry name" value="CoA_activase_DUF2229"/>
</dbReference>
<protein>
    <recommendedName>
        <fullName evidence="2">DUF2229 domain-containing protein</fullName>
    </recommendedName>
</protein>
<evidence type="ECO:0000313" key="3">
    <source>
        <dbReference type="EMBL" id="GFP25357.1"/>
    </source>
</evidence>